<sequence length="48" mass="5482">MLDTRARPSRAAARTAIFDFIEGWYNLHRLHSSLGYRSPVEYETALAA</sequence>
<protein>
    <submittedName>
        <fullName evidence="2">Transposase InsO family protein</fullName>
    </submittedName>
</protein>
<proteinExistence type="predicted"/>
<keyword evidence="3" id="KW-1185">Reference proteome</keyword>
<comment type="caution">
    <text evidence="2">The sequence shown here is derived from an EMBL/GenBank/DDBJ whole genome shotgun (WGS) entry which is preliminary data.</text>
</comment>
<dbReference type="InterPro" id="IPR001584">
    <property type="entry name" value="Integrase_cat-core"/>
</dbReference>
<evidence type="ECO:0000259" key="1">
    <source>
        <dbReference type="Pfam" id="PF13333"/>
    </source>
</evidence>
<name>A0ABU0QGG3_STRAH</name>
<feature type="domain" description="Integrase catalytic" evidence="1">
    <location>
        <begin position="9"/>
        <end position="44"/>
    </location>
</feature>
<dbReference type="EMBL" id="JAUSYA010000001">
    <property type="protein sequence ID" value="MDQ0688920.1"/>
    <property type="molecule type" value="Genomic_DNA"/>
</dbReference>
<evidence type="ECO:0000313" key="3">
    <source>
        <dbReference type="Proteomes" id="UP001243364"/>
    </source>
</evidence>
<dbReference type="Proteomes" id="UP001243364">
    <property type="component" value="Unassembled WGS sequence"/>
</dbReference>
<dbReference type="Pfam" id="PF13333">
    <property type="entry name" value="rve_2"/>
    <property type="match status" value="1"/>
</dbReference>
<reference evidence="2 3" key="1">
    <citation type="submission" date="2023-07" db="EMBL/GenBank/DDBJ databases">
        <title>Comparative genomics of wheat-associated soil bacteria to identify genetic determinants of phenazine resistance.</title>
        <authorList>
            <person name="Mouncey N."/>
        </authorList>
    </citation>
    <scope>NUCLEOTIDE SEQUENCE [LARGE SCALE GENOMIC DNA]</scope>
    <source>
        <strain evidence="2 3">W4I19-2</strain>
    </source>
</reference>
<evidence type="ECO:0000313" key="2">
    <source>
        <dbReference type="EMBL" id="MDQ0688920.1"/>
    </source>
</evidence>
<accession>A0ABU0QGG3</accession>
<organism evidence="2 3">
    <name type="scientific">Streptomyces achromogenes</name>
    <dbReference type="NCBI Taxonomy" id="67255"/>
    <lineage>
        <taxon>Bacteria</taxon>
        <taxon>Bacillati</taxon>
        <taxon>Actinomycetota</taxon>
        <taxon>Actinomycetes</taxon>
        <taxon>Kitasatosporales</taxon>
        <taxon>Streptomycetaceae</taxon>
        <taxon>Streptomyces</taxon>
    </lineage>
</organism>
<gene>
    <name evidence="2" type="ORF">QFZ56_007883</name>
</gene>